<dbReference type="EMBL" id="LR796670">
    <property type="protein sequence ID" value="CAB4159486.1"/>
    <property type="molecule type" value="Genomic_DNA"/>
</dbReference>
<proteinExistence type="predicted"/>
<sequence>MTKWKEIQSTTQCFQLEDHPELIHVIKTGFRDHYMVVHEDAYEFMLGKVEFGTKQDIEVRYKIRIK</sequence>
<evidence type="ECO:0000313" key="1">
    <source>
        <dbReference type="EMBL" id="CAB4159486.1"/>
    </source>
</evidence>
<name>A0A6J5NP18_9CAUD</name>
<gene>
    <name evidence="1" type="ORF">UFOVP699_222</name>
</gene>
<protein>
    <submittedName>
        <fullName evidence="1">Uncharacterized protein</fullName>
    </submittedName>
</protein>
<organism evidence="1">
    <name type="scientific">uncultured Caudovirales phage</name>
    <dbReference type="NCBI Taxonomy" id="2100421"/>
    <lineage>
        <taxon>Viruses</taxon>
        <taxon>Duplodnaviria</taxon>
        <taxon>Heunggongvirae</taxon>
        <taxon>Uroviricota</taxon>
        <taxon>Caudoviricetes</taxon>
        <taxon>Peduoviridae</taxon>
        <taxon>Maltschvirus</taxon>
        <taxon>Maltschvirus maltsch</taxon>
    </lineage>
</organism>
<reference evidence="1" key="1">
    <citation type="submission" date="2020-04" db="EMBL/GenBank/DDBJ databases">
        <authorList>
            <person name="Chiriac C."/>
            <person name="Salcher M."/>
            <person name="Ghai R."/>
            <person name="Kavagutti S V."/>
        </authorList>
    </citation>
    <scope>NUCLEOTIDE SEQUENCE</scope>
</reference>
<accession>A0A6J5NP18</accession>